<keyword evidence="1 5" id="KW-0732">Signal</keyword>
<feature type="signal peptide" evidence="5">
    <location>
        <begin position="1"/>
        <end position="26"/>
    </location>
</feature>
<dbReference type="Pfam" id="PF00704">
    <property type="entry name" value="Glyco_hydro_18"/>
    <property type="match status" value="1"/>
</dbReference>
<keyword evidence="2 4" id="KW-0378">Hydrolase</keyword>
<dbReference type="PANTHER" id="PTHR11177">
    <property type="entry name" value="CHITINASE"/>
    <property type="match status" value="1"/>
</dbReference>
<dbReference type="EMBL" id="JAHESE010000068">
    <property type="protein sequence ID" value="MBT1712430.1"/>
    <property type="molecule type" value="Genomic_DNA"/>
</dbReference>
<dbReference type="GO" id="GO:0006032">
    <property type="term" value="P:chitin catabolic process"/>
    <property type="evidence" value="ECO:0007669"/>
    <property type="project" value="TreeGrafter"/>
</dbReference>
<dbReference type="InterPro" id="IPR005084">
    <property type="entry name" value="CBM6"/>
</dbReference>
<reference evidence="9 10" key="1">
    <citation type="submission" date="2021-05" db="EMBL/GenBank/DDBJ databases">
        <title>A Polyphasic approach of four new species of the genus Ohtaekwangia: Ohtaekwangia histidinii sp. nov., Ohtaekwangia cretensis sp. nov., Ohtaekwangia indiensis sp. nov., Ohtaekwangia reichenbachii sp. nov. from diverse environment.</title>
        <authorList>
            <person name="Octaviana S."/>
        </authorList>
    </citation>
    <scope>NUCLEOTIDE SEQUENCE [LARGE SCALE GENOMIC DNA]</scope>
    <source>
        <strain evidence="9 10">PWU5</strain>
    </source>
</reference>
<sequence length="641" mass="68071">MKTPLPGKRSLIFCLLVLLAPLFADAQSCYNIVGYFPSWSGAASAIDYSKYSHINYSFGIPNSNGTIPAIENSGKLSELVTLGHASNTKILLAVGGWLGSSPDNTPFEAIATNQTAINQFVNSCANLITQYNLDGIDIDWEYPTSQARWNALMNPLATRIHGMGKLLTAAVPAGSYYGNNYGNLAILDLVNIMSYDCACPSNAPYSQAVDAINYWTSRGVTKEKRVLGIPFYSSDNNTNLHVQKANLAKTSAGGIMIWEISTWGDINAVYNTLGGVCKGGDQPQPTCSTVSLPGTLQAESFCYMSGIQTEATTDAGGGQNIGYIETGDWAGYKINVPSTGTYTVQYRVASESTGGQIRLESYGGSAAFGTINVPATGGWQVWQTVSHTVQLTAGVQEIALAFPAGGININWFSITGGSGSTGNLALNKSVTASSTEEAQFAASFAVDGNATTRWSSGYSNTETLTVDLGATYNVNRVKITWEAAYGRDYKVQGSANGSTWNDLRAVNGNTTLVNDLTGLSGSARYIRVQGVTRATEWGYSIFELEVYGAAAAQARVAEASGTVYPNPFTSTTTVSVDLPEAGPVSLRVAGTTDGQVIEVFNGYLEAGHHEITVDASSLKPGLHVGTLIYKNTQKQLKLLKK</sequence>
<evidence type="ECO:0000256" key="1">
    <source>
        <dbReference type="ARBA" id="ARBA00022729"/>
    </source>
</evidence>
<dbReference type="PANTHER" id="PTHR11177:SF392">
    <property type="entry name" value="HAP41P"/>
    <property type="match status" value="1"/>
</dbReference>
<gene>
    <name evidence="9" type="ORF">KK062_29580</name>
</gene>
<accession>A0AAP2E3J7</accession>
<dbReference type="InterPro" id="IPR001579">
    <property type="entry name" value="Glyco_hydro_18_chit_AS"/>
</dbReference>
<evidence type="ECO:0000259" key="8">
    <source>
        <dbReference type="PROSITE" id="PS51910"/>
    </source>
</evidence>
<feature type="domain" description="F5/8 type C" evidence="6">
    <location>
        <begin position="413"/>
        <end position="549"/>
    </location>
</feature>
<dbReference type="SUPFAM" id="SSF51445">
    <property type="entry name" value="(Trans)glycosidases"/>
    <property type="match status" value="1"/>
</dbReference>
<dbReference type="GO" id="GO:0008061">
    <property type="term" value="F:chitin binding"/>
    <property type="evidence" value="ECO:0007669"/>
    <property type="project" value="InterPro"/>
</dbReference>
<dbReference type="PROSITE" id="PS01095">
    <property type="entry name" value="GH18_1"/>
    <property type="match status" value="1"/>
</dbReference>
<evidence type="ECO:0000256" key="5">
    <source>
        <dbReference type="SAM" id="SignalP"/>
    </source>
</evidence>
<organism evidence="9 10">
    <name type="scientific">Dawidia cretensis</name>
    <dbReference type="NCBI Taxonomy" id="2782350"/>
    <lineage>
        <taxon>Bacteria</taxon>
        <taxon>Pseudomonadati</taxon>
        <taxon>Bacteroidota</taxon>
        <taxon>Cytophagia</taxon>
        <taxon>Cytophagales</taxon>
        <taxon>Chryseotaleaceae</taxon>
        <taxon>Dawidia</taxon>
    </lineage>
</organism>
<evidence type="ECO:0000259" key="6">
    <source>
        <dbReference type="PROSITE" id="PS50022"/>
    </source>
</evidence>
<dbReference type="InterPro" id="IPR001223">
    <property type="entry name" value="Glyco_hydro18_cat"/>
</dbReference>
<feature type="domain" description="GH18" evidence="8">
    <location>
        <begin position="30"/>
        <end position="276"/>
    </location>
</feature>
<dbReference type="PROSITE" id="PS51175">
    <property type="entry name" value="CBM6"/>
    <property type="match status" value="1"/>
</dbReference>
<dbReference type="Gene3D" id="2.60.120.260">
    <property type="entry name" value="Galactose-binding domain-like"/>
    <property type="match status" value="2"/>
</dbReference>
<keyword evidence="10" id="KW-1185">Reference proteome</keyword>
<dbReference type="SMART" id="SM00636">
    <property type="entry name" value="Glyco_18"/>
    <property type="match status" value="1"/>
</dbReference>
<dbReference type="InterPro" id="IPR000421">
    <property type="entry name" value="FA58C"/>
</dbReference>
<evidence type="ECO:0000256" key="2">
    <source>
        <dbReference type="ARBA" id="ARBA00022801"/>
    </source>
</evidence>
<comment type="caution">
    <text evidence="9">The sequence shown here is derived from an EMBL/GenBank/DDBJ whole genome shotgun (WGS) entry which is preliminary data.</text>
</comment>
<protein>
    <submittedName>
        <fullName evidence="9">Carbohydrate-binding protein</fullName>
    </submittedName>
</protein>
<dbReference type="InterPro" id="IPR011583">
    <property type="entry name" value="Chitinase_II/V-like_cat"/>
</dbReference>
<name>A0AAP2E3J7_9BACT</name>
<dbReference type="InterPro" id="IPR050314">
    <property type="entry name" value="Glycosyl_Hydrlase_18"/>
</dbReference>
<dbReference type="AlphaFoldDB" id="A0AAP2E3J7"/>
<dbReference type="GO" id="GO:0005975">
    <property type="term" value="P:carbohydrate metabolic process"/>
    <property type="evidence" value="ECO:0007669"/>
    <property type="project" value="InterPro"/>
</dbReference>
<dbReference type="InterPro" id="IPR006584">
    <property type="entry name" value="Cellulose-bd_IV"/>
</dbReference>
<dbReference type="GO" id="GO:0004568">
    <property type="term" value="F:chitinase activity"/>
    <property type="evidence" value="ECO:0007669"/>
    <property type="project" value="TreeGrafter"/>
</dbReference>
<dbReference type="CDD" id="cd04080">
    <property type="entry name" value="CBM6_cellulase-like"/>
    <property type="match status" value="1"/>
</dbReference>
<dbReference type="PROSITE" id="PS50022">
    <property type="entry name" value="FA58C_3"/>
    <property type="match status" value="1"/>
</dbReference>
<dbReference type="SUPFAM" id="SSF49785">
    <property type="entry name" value="Galactose-binding domain-like"/>
    <property type="match status" value="2"/>
</dbReference>
<dbReference type="Pfam" id="PF00754">
    <property type="entry name" value="F5_F8_type_C"/>
    <property type="match status" value="1"/>
</dbReference>
<dbReference type="InterPro" id="IPR017853">
    <property type="entry name" value="GH"/>
</dbReference>
<evidence type="ECO:0000313" key="9">
    <source>
        <dbReference type="EMBL" id="MBT1712430.1"/>
    </source>
</evidence>
<evidence type="ECO:0000256" key="3">
    <source>
        <dbReference type="ARBA" id="ARBA00023295"/>
    </source>
</evidence>
<feature type="chain" id="PRO_5043012919" evidence="5">
    <location>
        <begin position="27"/>
        <end position="641"/>
    </location>
</feature>
<dbReference type="InterPro" id="IPR008979">
    <property type="entry name" value="Galactose-bd-like_sf"/>
</dbReference>
<dbReference type="Proteomes" id="UP001319080">
    <property type="component" value="Unassembled WGS sequence"/>
</dbReference>
<dbReference type="PROSITE" id="PS51910">
    <property type="entry name" value="GH18_2"/>
    <property type="match status" value="1"/>
</dbReference>
<dbReference type="GO" id="GO:0030246">
    <property type="term" value="F:carbohydrate binding"/>
    <property type="evidence" value="ECO:0007669"/>
    <property type="project" value="InterPro"/>
</dbReference>
<dbReference type="Gene3D" id="3.20.20.80">
    <property type="entry name" value="Glycosidases"/>
    <property type="match status" value="1"/>
</dbReference>
<proteinExistence type="predicted"/>
<evidence type="ECO:0000256" key="4">
    <source>
        <dbReference type="RuleBase" id="RU000489"/>
    </source>
</evidence>
<feature type="domain" description="CBM6" evidence="7">
    <location>
        <begin position="294"/>
        <end position="415"/>
    </location>
</feature>
<evidence type="ECO:0000259" key="7">
    <source>
        <dbReference type="PROSITE" id="PS51175"/>
    </source>
</evidence>
<dbReference type="SMART" id="SM00606">
    <property type="entry name" value="CBD_IV"/>
    <property type="match status" value="1"/>
</dbReference>
<evidence type="ECO:0000313" key="10">
    <source>
        <dbReference type="Proteomes" id="UP001319080"/>
    </source>
</evidence>
<dbReference type="GO" id="GO:0005576">
    <property type="term" value="C:extracellular region"/>
    <property type="evidence" value="ECO:0007669"/>
    <property type="project" value="TreeGrafter"/>
</dbReference>
<dbReference type="Pfam" id="PF03422">
    <property type="entry name" value="CBM_6"/>
    <property type="match status" value="1"/>
</dbReference>
<dbReference type="RefSeq" id="WP_254087993.1">
    <property type="nucleotide sequence ID" value="NZ_JAHESE010000068.1"/>
</dbReference>
<keyword evidence="3 4" id="KW-0326">Glycosidase</keyword>